<dbReference type="EMBL" id="QBKP01000002">
    <property type="protein sequence ID" value="PTX52323.1"/>
    <property type="molecule type" value="Genomic_DNA"/>
</dbReference>
<proteinExistence type="predicted"/>
<dbReference type="Proteomes" id="UP000244224">
    <property type="component" value="Unassembled WGS sequence"/>
</dbReference>
<evidence type="ECO:0000313" key="1">
    <source>
        <dbReference type="EMBL" id="PTX52323.1"/>
    </source>
</evidence>
<protein>
    <submittedName>
        <fullName evidence="1">Uncharacterized protein</fullName>
    </submittedName>
</protein>
<evidence type="ECO:0000313" key="2">
    <source>
        <dbReference type="Proteomes" id="UP000244224"/>
    </source>
</evidence>
<gene>
    <name evidence="1" type="ORF">C8N34_102102</name>
</gene>
<comment type="caution">
    <text evidence="1">The sequence shown here is derived from an EMBL/GenBank/DDBJ whole genome shotgun (WGS) entry which is preliminary data.</text>
</comment>
<accession>A0A2T6B8D9</accession>
<reference evidence="1 2" key="1">
    <citation type="submission" date="2018-04" db="EMBL/GenBank/DDBJ databases">
        <title>Genomic Encyclopedia of Archaeal and Bacterial Type Strains, Phase II (KMG-II): from individual species to whole genera.</title>
        <authorList>
            <person name="Goeker M."/>
        </authorList>
    </citation>
    <scope>NUCLEOTIDE SEQUENCE [LARGE SCALE GENOMIC DNA]</scope>
    <source>
        <strain evidence="1 2">DSM 21823</strain>
    </source>
</reference>
<name>A0A2T6B8D9_9RHOB</name>
<keyword evidence="2" id="KW-1185">Reference proteome</keyword>
<sequence>MRKSTCSLIVNVRSGQPEDRLDPQDRDLAGDYGLTLTGRLAVRPDPEEAALDVFHQIIPIAQIDDFEITVRKRVGSEPVREELGPFSRVPAPEFADRLLHEAFGEALRRARPDAPAEALVYEVDAGEPEDANTRIEAAVFLRGIIDEDRMVGEPIRISVAKTWLAEVLNARGGPETPEP</sequence>
<dbReference type="RefSeq" id="WP_108127668.1">
    <property type="nucleotide sequence ID" value="NZ_QBKP01000002.1"/>
</dbReference>
<organism evidence="1 2">
    <name type="scientific">Gemmobacter caeni</name>
    <dbReference type="NCBI Taxonomy" id="589035"/>
    <lineage>
        <taxon>Bacteria</taxon>
        <taxon>Pseudomonadati</taxon>
        <taxon>Pseudomonadota</taxon>
        <taxon>Alphaproteobacteria</taxon>
        <taxon>Rhodobacterales</taxon>
        <taxon>Paracoccaceae</taxon>
        <taxon>Gemmobacter</taxon>
    </lineage>
</organism>
<dbReference type="AlphaFoldDB" id="A0A2T6B8D9"/>